<organism evidence="1 2">
    <name type="scientific">Dendrothele bispora (strain CBS 962.96)</name>
    <dbReference type="NCBI Taxonomy" id="1314807"/>
    <lineage>
        <taxon>Eukaryota</taxon>
        <taxon>Fungi</taxon>
        <taxon>Dikarya</taxon>
        <taxon>Basidiomycota</taxon>
        <taxon>Agaricomycotina</taxon>
        <taxon>Agaricomycetes</taxon>
        <taxon>Agaricomycetidae</taxon>
        <taxon>Agaricales</taxon>
        <taxon>Agaricales incertae sedis</taxon>
        <taxon>Dendrothele</taxon>
    </lineage>
</organism>
<name>A0A4S8KYJ1_DENBC</name>
<keyword evidence="2" id="KW-1185">Reference proteome</keyword>
<gene>
    <name evidence="1" type="ORF">K435DRAFT_845015</name>
</gene>
<proteinExistence type="predicted"/>
<dbReference type="EMBL" id="ML179882">
    <property type="protein sequence ID" value="THU80678.1"/>
    <property type="molecule type" value="Genomic_DNA"/>
</dbReference>
<protein>
    <submittedName>
        <fullName evidence="1">Uncharacterized protein</fullName>
    </submittedName>
</protein>
<reference evidence="1 2" key="1">
    <citation type="journal article" date="2019" name="Nat. Ecol. Evol.">
        <title>Megaphylogeny resolves global patterns of mushroom evolution.</title>
        <authorList>
            <person name="Varga T."/>
            <person name="Krizsan K."/>
            <person name="Foldi C."/>
            <person name="Dima B."/>
            <person name="Sanchez-Garcia M."/>
            <person name="Sanchez-Ramirez S."/>
            <person name="Szollosi G.J."/>
            <person name="Szarkandi J.G."/>
            <person name="Papp V."/>
            <person name="Albert L."/>
            <person name="Andreopoulos W."/>
            <person name="Angelini C."/>
            <person name="Antonin V."/>
            <person name="Barry K.W."/>
            <person name="Bougher N.L."/>
            <person name="Buchanan P."/>
            <person name="Buyck B."/>
            <person name="Bense V."/>
            <person name="Catcheside P."/>
            <person name="Chovatia M."/>
            <person name="Cooper J."/>
            <person name="Damon W."/>
            <person name="Desjardin D."/>
            <person name="Finy P."/>
            <person name="Geml J."/>
            <person name="Haridas S."/>
            <person name="Hughes K."/>
            <person name="Justo A."/>
            <person name="Karasinski D."/>
            <person name="Kautmanova I."/>
            <person name="Kiss B."/>
            <person name="Kocsube S."/>
            <person name="Kotiranta H."/>
            <person name="LaButti K.M."/>
            <person name="Lechner B.E."/>
            <person name="Liimatainen K."/>
            <person name="Lipzen A."/>
            <person name="Lukacs Z."/>
            <person name="Mihaltcheva S."/>
            <person name="Morgado L.N."/>
            <person name="Niskanen T."/>
            <person name="Noordeloos M.E."/>
            <person name="Ohm R.A."/>
            <person name="Ortiz-Santana B."/>
            <person name="Ovrebo C."/>
            <person name="Racz N."/>
            <person name="Riley R."/>
            <person name="Savchenko A."/>
            <person name="Shiryaev A."/>
            <person name="Soop K."/>
            <person name="Spirin V."/>
            <person name="Szebenyi C."/>
            <person name="Tomsovsky M."/>
            <person name="Tulloss R.E."/>
            <person name="Uehling J."/>
            <person name="Grigoriev I.V."/>
            <person name="Vagvolgyi C."/>
            <person name="Papp T."/>
            <person name="Martin F.M."/>
            <person name="Miettinen O."/>
            <person name="Hibbett D.S."/>
            <person name="Nagy L.G."/>
        </authorList>
    </citation>
    <scope>NUCLEOTIDE SEQUENCE [LARGE SCALE GENOMIC DNA]</scope>
    <source>
        <strain evidence="1 2">CBS 962.96</strain>
    </source>
</reference>
<evidence type="ECO:0000313" key="2">
    <source>
        <dbReference type="Proteomes" id="UP000297245"/>
    </source>
</evidence>
<dbReference type="AlphaFoldDB" id="A0A4S8KYJ1"/>
<accession>A0A4S8KYJ1</accession>
<dbReference type="Proteomes" id="UP000297245">
    <property type="component" value="Unassembled WGS sequence"/>
</dbReference>
<sequence>MPGSSCVNTLQLASIALRRTLEECAATRKCKYDNFVQHHRNGLRCLSTPQCQHDPWMGWTTSDKCVQRQKEGVSNTKLFSNAKEKVSLCLSWVFKTFRARNVRAFSLFSQKYLDLLEAFHQTVEYEDHNALRPTGKGSTNGCTNTNHLTHTYSILLTAIAQR</sequence>
<evidence type="ECO:0000313" key="1">
    <source>
        <dbReference type="EMBL" id="THU80678.1"/>
    </source>
</evidence>